<dbReference type="Proteomes" id="UP000053758">
    <property type="component" value="Unassembled WGS sequence"/>
</dbReference>
<evidence type="ECO:0000256" key="1">
    <source>
        <dbReference type="SAM" id="MobiDB-lite"/>
    </source>
</evidence>
<organism evidence="2">
    <name type="scientific">Pseudozyma antarctica</name>
    <name type="common">Yeast</name>
    <name type="synonym">Candida antarctica</name>
    <dbReference type="NCBI Taxonomy" id="84753"/>
    <lineage>
        <taxon>Eukaryota</taxon>
        <taxon>Fungi</taxon>
        <taxon>Dikarya</taxon>
        <taxon>Basidiomycota</taxon>
        <taxon>Ustilaginomycotina</taxon>
        <taxon>Ustilaginomycetes</taxon>
        <taxon>Ustilaginales</taxon>
        <taxon>Ustilaginaceae</taxon>
        <taxon>Moesziomyces</taxon>
    </lineage>
</organism>
<protein>
    <submittedName>
        <fullName evidence="2">Uncharacterized protein</fullName>
    </submittedName>
</protein>
<feature type="region of interest" description="Disordered" evidence="1">
    <location>
        <begin position="131"/>
        <end position="163"/>
    </location>
</feature>
<dbReference type="AlphaFoldDB" id="A0A081CGB2"/>
<gene>
    <name evidence="2" type="ORF">PAN0_010c3928</name>
</gene>
<feature type="compositionally biased region" description="Polar residues" evidence="1">
    <location>
        <begin position="133"/>
        <end position="149"/>
    </location>
</feature>
<name>A0A081CGB2_PSEA2</name>
<dbReference type="EMBL" id="DF830077">
    <property type="protein sequence ID" value="GAK65708.1"/>
    <property type="molecule type" value="Genomic_DNA"/>
</dbReference>
<proteinExistence type="predicted"/>
<evidence type="ECO:0000313" key="3">
    <source>
        <dbReference type="Proteomes" id="UP000053758"/>
    </source>
</evidence>
<dbReference type="RefSeq" id="XP_014655870.1">
    <property type="nucleotide sequence ID" value="XM_014800384.1"/>
</dbReference>
<sequence length="163" mass="17395">MITRPLRDLETVSAFRTETSVVQRGRRREAVGVFAGRKALPHLCTNLAEVHPFKPTLRGTVCAVLEDDDPALCPVSAIGEVRTGCRPRVSTTTESKAASEDRLTTALASPVNRTHVDGVATSVGKCTRAANGLDSSQIDPMHLNENSEAGHTRVRAPAAANRA</sequence>
<reference evidence="2" key="1">
    <citation type="submission" date="2014-07" db="EMBL/GenBank/DDBJ databases">
        <title>Draft genome sequence of the yeast Pseudozyma antarctica JCM 10317 known as a producer of lipase B which used in a wide range of industrial applications.</title>
        <authorList>
            <person name="Morita T."/>
            <person name="Saika A."/>
            <person name="Koike H."/>
        </authorList>
    </citation>
    <scope>NUCLEOTIDE SEQUENCE</scope>
    <source>
        <strain evidence="2">JCM 10317</strain>
    </source>
</reference>
<keyword evidence="3" id="KW-1185">Reference proteome</keyword>
<dbReference type="HOGENOM" id="CLU_1626804_0_0_1"/>
<accession>A0A081CGB2</accession>
<dbReference type="GeneID" id="26304748"/>
<evidence type="ECO:0000313" key="2">
    <source>
        <dbReference type="EMBL" id="GAK65708.1"/>
    </source>
</evidence>